<evidence type="ECO:0000256" key="4">
    <source>
        <dbReference type="ARBA" id="ARBA00022980"/>
    </source>
</evidence>
<evidence type="ECO:0008006" key="9">
    <source>
        <dbReference type="Google" id="ProtNLM"/>
    </source>
</evidence>
<dbReference type="Proteomes" id="UP001152798">
    <property type="component" value="Chromosome 5"/>
</dbReference>
<evidence type="ECO:0000313" key="8">
    <source>
        <dbReference type="Proteomes" id="UP001152798"/>
    </source>
</evidence>
<dbReference type="PANTHER" id="PTHR21338:SF0">
    <property type="entry name" value="LARGE RIBOSOMAL SUBUNIT PROTEIN ML41"/>
    <property type="match status" value="1"/>
</dbReference>
<dbReference type="GO" id="GO:0006412">
    <property type="term" value="P:translation"/>
    <property type="evidence" value="ECO:0007669"/>
    <property type="project" value="TreeGrafter"/>
</dbReference>
<name>A0A9P0MQB0_NEZVI</name>
<protein>
    <recommendedName>
        <fullName evidence="9">39S ribosomal protein L41, mitochondrial</fullName>
    </recommendedName>
</protein>
<comment type="similarity">
    <text evidence="2">Belongs to the mitochondrion-specific ribosomal protein mL41 family.</text>
</comment>
<keyword evidence="6" id="KW-0687">Ribonucleoprotein</keyword>
<evidence type="ECO:0000256" key="6">
    <source>
        <dbReference type="ARBA" id="ARBA00023274"/>
    </source>
</evidence>
<dbReference type="GO" id="GO:0003735">
    <property type="term" value="F:structural constituent of ribosome"/>
    <property type="evidence" value="ECO:0007669"/>
    <property type="project" value="InterPro"/>
</dbReference>
<dbReference type="InterPro" id="IPR019189">
    <property type="entry name" value="Ribosomal_mL41"/>
</dbReference>
<sequence>MMEAFYIPVRNICTSTILNGKRNFRKFIIPRRGTNIFKQRQMTNPDPAIPPYKSGVREPKYKVGNEFITVPELIPELVVPDLSGFKLKPYVSYRAPNVVQSEFTAEDLFTAVYTAKIKTDFESGKLDKDGNPLEPSENELLTPKEAWIRARQTGSDIFSEQNLREQEEKFEKD</sequence>
<organism evidence="7 8">
    <name type="scientific">Nezara viridula</name>
    <name type="common">Southern green stink bug</name>
    <name type="synonym">Cimex viridulus</name>
    <dbReference type="NCBI Taxonomy" id="85310"/>
    <lineage>
        <taxon>Eukaryota</taxon>
        <taxon>Metazoa</taxon>
        <taxon>Ecdysozoa</taxon>
        <taxon>Arthropoda</taxon>
        <taxon>Hexapoda</taxon>
        <taxon>Insecta</taxon>
        <taxon>Pterygota</taxon>
        <taxon>Neoptera</taxon>
        <taxon>Paraneoptera</taxon>
        <taxon>Hemiptera</taxon>
        <taxon>Heteroptera</taxon>
        <taxon>Panheteroptera</taxon>
        <taxon>Pentatomomorpha</taxon>
        <taxon>Pentatomoidea</taxon>
        <taxon>Pentatomidae</taxon>
        <taxon>Pentatominae</taxon>
        <taxon>Nezara</taxon>
    </lineage>
</organism>
<comment type="subcellular location">
    <subcellularLocation>
        <location evidence="1">Mitochondrion</location>
    </subcellularLocation>
</comment>
<dbReference type="Pfam" id="PF09809">
    <property type="entry name" value="MRP-L27"/>
    <property type="match status" value="1"/>
</dbReference>
<keyword evidence="8" id="KW-1185">Reference proteome</keyword>
<dbReference type="PANTHER" id="PTHR21338">
    <property type="entry name" value="MITOCHONDRIAL RIBOSOMAL PROTEIN L41"/>
    <property type="match status" value="1"/>
</dbReference>
<gene>
    <name evidence="7" type="ORF">NEZAVI_LOCUS10153</name>
</gene>
<evidence type="ECO:0000313" key="7">
    <source>
        <dbReference type="EMBL" id="CAH1401049.1"/>
    </source>
</evidence>
<reference evidence="7" key="1">
    <citation type="submission" date="2022-01" db="EMBL/GenBank/DDBJ databases">
        <authorList>
            <person name="King R."/>
        </authorList>
    </citation>
    <scope>NUCLEOTIDE SEQUENCE</scope>
</reference>
<evidence type="ECO:0000256" key="5">
    <source>
        <dbReference type="ARBA" id="ARBA00023128"/>
    </source>
</evidence>
<keyword evidence="4" id="KW-0689">Ribosomal protein</keyword>
<evidence type="ECO:0000256" key="2">
    <source>
        <dbReference type="ARBA" id="ARBA00010152"/>
    </source>
</evidence>
<dbReference type="AlphaFoldDB" id="A0A9P0MQB0"/>
<keyword evidence="3" id="KW-0809">Transit peptide</keyword>
<dbReference type="GO" id="GO:0005762">
    <property type="term" value="C:mitochondrial large ribosomal subunit"/>
    <property type="evidence" value="ECO:0007669"/>
    <property type="project" value="InterPro"/>
</dbReference>
<dbReference type="EMBL" id="OV725081">
    <property type="protein sequence ID" value="CAH1401049.1"/>
    <property type="molecule type" value="Genomic_DNA"/>
</dbReference>
<evidence type="ECO:0000256" key="1">
    <source>
        <dbReference type="ARBA" id="ARBA00004173"/>
    </source>
</evidence>
<accession>A0A9P0MQB0</accession>
<evidence type="ECO:0000256" key="3">
    <source>
        <dbReference type="ARBA" id="ARBA00022946"/>
    </source>
</evidence>
<keyword evidence="5" id="KW-0496">Mitochondrion</keyword>
<proteinExistence type="inferred from homology"/>
<dbReference type="OrthoDB" id="408933at2759"/>